<gene>
    <name evidence="2" type="ORF">AMTR_s00022p00234770</name>
</gene>
<dbReference type="EMBL" id="KI392687">
    <property type="protein sequence ID" value="ERN11725.1"/>
    <property type="molecule type" value="Genomic_DNA"/>
</dbReference>
<organism evidence="2 3">
    <name type="scientific">Amborella trichopoda</name>
    <dbReference type="NCBI Taxonomy" id="13333"/>
    <lineage>
        <taxon>Eukaryota</taxon>
        <taxon>Viridiplantae</taxon>
        <taxon>Streptophyta</taxon>
        <taxon>Embryophyta</taxon>
        <taxon>Tracheophyta</taxon>
        <taxon>Spermatophyta</taxon>
        <taxon>Magnoliopsida</taxon>
        <taxon>Amborellales</taxon>
        <taxon>Amborellaceae</taxon>
        <taxon>Amborella</taxon>
    </lineage>
</organism>
<proteinExistence type="predicted"/>
<evidence type="ECO:0000313" key="3">
    <source>
        <dbReference type="Proteomes" id="UP000017836"/>
    </source>
</evidence>
<name>W1PWK3_AMBTC</name>
<dbReference type="HOGENOM" id="CLU_2708114_0_0_1"/>
<dbReference type="Gramene" id="ERN11725">
    <property type="protein sequence ID" value="ERN11725"/>
    <property type="gene ID" value="AMTR_s00022p00234770"/>
</dbReference>
<accession>W1PWK3</accession>
<protein>
    <submittedName>
        <fullName evidence="2">Uncharacterized protein</fullName>
    </submittedName>
</protein>
<feature type="region of interest" description="Disordered" evidence="1">
    <location>
        <begin position="1"/>
        <end position="27"/>
    </location>
</feature>
<sequence>MQETETNGGRRYRSGQGDSDPEEVEEGIFSLTDFRCHFTEPIFASSDMKATTEMAVTEDQKNAAATEMANGFC</sequence>
<reference evidence="3" key="1">
    <citation type="journal article" date="2013" name="Science">
        <title>The Amborella genome and the evolution of flowering plants.</title>
        <authorList>
            <consortium name="Amborella Genome Project"/>
        </authorList>
    </citation>
    <scope>NUCLEOTIDE SEQUENCE [LARGE SCALE GENOMIC DNA]</scope>
</reference>
<evidence type="ECO:0000313" key="2">
    <source>
        <dbReference type="EMBL" id="ERN11725.1"/>
    </source>
</evidence>
<dbReference type="Proteomes" id="UP000017836">
    <property type="component" value="Unassembled WGS sequence"/>
</dbReference>
<keyword evidence="3" id="KW-1185">Reference proteome</keyword>
<evidence type="ECO:0000256" key="1">
    <source>
        <dbReference type="SAM" id="MobiDB-lite"/>
    </source>
</evidence>
<dbReference type="AlphaFoldDB" id="W1PWK3"/>